<dbReference type="SUPFAM" id="SSF50978">
    <property type="entry name" value="WD40 repeat-like"/>
    <property type="match status" value="1"/>
</dbReference>
<dbReference type="UniPathway" id="UPA00143"/>
<proteinExistence type="inferred from homology"/>
<dbReference type="RefSeq" id="XP_014156197.1">
    <property type="nucleotide sequence ID" value="XM_014300722.1"/>
</dbReference>
<keyword evidence="8 18" id="KW-0507">mRNA processing</keyword>
<sequence>MSVFCAISNTVPVHPVLNKVSGSVYERQLVEKYIAEHGKDPSSGKACTTEDLIDMNLPTPLKPAPASITSVPSLIKTMQDEWDAVLLEMHQLKKSLHETRQELSHSLYQHDAACRVIARLTTERNEARNALQEISVSNAMHIAEADKQANSAGEGVAMETDGGENVNAHATQNGMPEEVLEQIRATASELVGKRKKRKKGANLAKTEDIGNMKLVQSLTSIHSASSKGVTSLALHPTDSNLLLTGGVDKKVVVYDREAEKAVHTFSDHTKKITEVAWNSSGSVVYSASADGTVKINGLGESAGVSTISCHSKGVSCLAINPAGNVVVTGSLDGTWAISDAVSGTTYAQYKVPDNSEVHAAKIHPDGLLVGTGGKDGLIKIWDITEGKSVADFTGHTDAVTDLAFSENGYYMASTCNDNTVRLWDLRMKKILNFKVFEYDGKINPHSVQFDRSGTYLAVGGQDTRVYVVKHWDELCRLEDHTGAVTKVAFGPDAGSIVSASMDRRVNIYGF</sequence>
<dbReference type="Gene3D" id="2.130.10.10">
    <property type="entry name" value="YVTN repeat-like/Quinoprotein amine dehydrogenase"/>
    <property type="match status" value="1"/>
</dbReference>
<comment type="pathway">
    <text evidence="3 18">Protein modification; protein ubiquitination.</text>
</comment>
<keyword evidence="15 18" id="KW-0234">DNA repair</keyword>
<dbReference type="InterPro" id="IPR001680">
    <property type="entry name" value="WD40_rpt"/>
</dbReference>
<evidence type="ECO:0000256" key="13">
    <source>
        <dbReference type="ARBA" id="ARBA00022786"/>
    </source>
</evidence>
<keyword evidence="10 18" id="KW-0747">Spliceosome</keyword>
<dbReference type="GO" id="GO:0000974">
    <property type="term" value="C:Prp19 complex"/>
    <property type="evidence" value="ECO:0007669"/>
    <property type="project" value="UniProtKB-UniRule"/>
</dbReference>
<gene>
    <name evidence="20" type="ORF">SARC_05414</name>
</gene>
<keyword evidence="16 18" id="KW-0539">Nucleus</keyword>
<dbReference type="GO" id="GO:0005737">
    <property type="term" value="C:cytoplasm"/>
    <property type="evidence" value="ECO:0007669"/>
    <property type="project" value="TreeGrafter"/>
</dbReference>
<keyword evidence="9 18" id="KW-0808">Transferase</keyword>
<dbReference type="GO" id="GO:0061630">
    <property type="term" value="F:ubiquitin protein ligase activity"/>
    <property type="evidence" value="ECO:0007669"/>
    <property type="project" value="UniProtKB-UniRule"/>
</dbReference>
<evidence type="ECO:0000256" key="4">
    <source>
        <dbReference type="ARBA" id="ARBA00006388"/>
    </source>
</evidence>
<comment type="subcellular location">
    <subcellularLocation>
        <location evidence="2 18">Nucleus</location>
    </subcellularLocation>
</comment>
<dbReference type="eggNOG" id="KOG0289">
    <property type="taxonomic scope" value="Eukaryota"/>
</dbReference>
<feature type="repeat" description="WD" evidence="17">
    <location>
        <begin position="307"/>
        <end position="348"/>
    </location>
</feature>
<evidence type="ECO:0000256" key="11">
    <source>
        <dbReference type="ARBA" id="ARBA00022737"/>
    </source>
</evidence>
<dbReference type="GO" id="GO:0070534">
    <property type="term" value="P:protein K63-linked ubiquitination"/>
    <property type="evidence" value="ECO:0007669"/>
    <property type="project" value="UniProtKB-UniRule"/>
</dbReference>
<feature type="repeat" description="WD" evidence="17">
    <location>
        <begin position="265"/>
        <end position="295"/>
    </location>
</feature>
<dbReference type="GO" id="GO:0071006">
    <property type="term" value="C:U2-type catalytic step 1 spliceosome"/>
    <property type="evidence" value="ECO:0007669"/>
    <property type="project" value="TreeGrafter"/>
</dbReference>
<feature type="repeat" description="WD" evidence="17">
    <location>
        <begin position="392"/>
        <end position="433"/>
    </location>
</feature>
<evidence type="ECO:0000256" key="9">
    <source>
        <dbReference type="ARBA" id="ARBA00022679"/>
    </source>
</evidence>
<dbReference type="STRING" id="667725.A0A0L0FZP2"/>
<dbReference type="Pfam" id="PF24814">
    <property type="entry name" value="WD40_Prp19"/>
    <property type="match status" value="1"/>
</dbReference>
<accession>A0A0L0FZP2</accession>
<evidence type="ECO:0000256" key="12">
    <source>
        <dbReference type="ARBA" id="ARBA00022763"/>
    </source>
</evidence>
<comment type="similarity">
    <text evidence="4 18">Belongs to the WD repeat PRP19 family.</text>
</comment>
<evidence type="ECO:0000256" key="16">
    <source>
        <dbReference type="ARBA" id="ARBA00023242"/>
    </source>
</evidence>
<dbReference type="InterPro" id="IPR036322">
    <property type="entry name" value="WD40_repeat_dom_sf"/>
</dbReference>
<organism evidence="20 21">
    <name type="scientific">Sphaeroforma arctica JP610</name>
    <dbReference type="NCBI Taxonomy" id="667725"/>
    <lineage>
        <taxon>Eukaryota</taxon>
        <taxon>Ichthyosporea</taxon>
        <taxon>Ichthyophonida</taxon>
        <taxon>Sphaeroforma</taxon>
    </lineage>
</organism>
<evidence type="ECO:0000259" key="19">
    <source>
        <dbReference type="PROSITE" id="PS51698"/>
    </source>
</evidence>
<dbReference type="CDD" id="cd16656">
    <property type="entry name" value="RING-Ubox_PRP19"/>
    <property type="match status" value="1"/>
</dbReference>
<comment type="subunit">
    <text evidence="18">Homotetramer.</text>
</comment>
<feature type="repeat" description="WD" evidence="17">
    <location>
        <begin position="350"/>
        <end position="391"/>
    </location>
</feature>
<evidence type="ECO:0000256" key="7">
    <source>
        <dbReference type="ARBA" id="ARBA00022574"/>
    </source>
</evidence>
<evidence type="ECO:0000256" key="14">
    <source>
        <dbReference type="ARBA" id="ARBA00023187"/>
    </source>
</evidence>
<dbReference type="EMBL" id="KQ241939">
    <property type="protein sequence ID" value="KNC82295.1"/>
    <property type="molecule type" value="Genomic_DNA"/>
</dbReference>
<dbReference type="GO" id="GO:0000398">
    <property type="term" value="P:mRNA splicing, via spliceosome"/>
    <property type="evidence" value="ECO:0007669"/>
    <property type="project" value="InterPro"/>
</dbReference>
<evidence type="ECO:0000256" key="17">
    <source>
        <dbReference type="PROSITE-ProRule" id="PRU00221"/>
    </source>
</evidence>
<dbReference type="PROSITE" id="PS50082">
    <property type="entry name" value="WD_REPEATS_2"/>
    <property type="match status" value="6"/>
</dbReference>
<evidence type="ECO:0000256" key="10">
    <source>
        <dbReference type="ARBA" id="ARBA00022728"/>
    </source>
</evidence>
<comment type="function">
    <text evidence="18">Ubiquitin-protein ligase which is mainly involved pre-mRNA splicing and DNA repair. Required for pre-mRNA splicing as component of the spliceosome.</text>
</comment>
<dbReference type="InterPro" id="IPR013915">
    <property type="entry name" value="Prp19_cc"/>
</dbReference>
<dbReference type="InterPro" id="IPR013083">
    <property type="entry name" value="Znf_RING/FYVE/PHD"/>
</dbReference>
<evidence type="ECO:0000256" key="2">
    <source>
        <dbReference type="ARBA" id="ARBA00004123"/>
    </source>
</evidence>
<dbReference type="InterPro" id="IPR015943">
    <property type="entry name" value="WD40/YVTN_repeat-like_dom_sf"/>
</dbReference>
<keyword evidence="14 18" id="KW-0508">mRNA splicing</keyword>
<keyword evidence="12 18" id="KW-0227">DNA damage</keyword>
<feature type="domain" description="U-box" evidence="19">
    <location>
        <begin position="1"/>
        <end position="74"/>
    </location>
</feature>
<protein>
    <recommendedName>
        <fullName evidence="6 18">Pre-mRNA-processing factor 19</fullName>
        <ecNumber evidence="5 18">2.3.2.27</ecNumber>
    </recommendedName>
</protein>
<dbReference type="AlphaFoldDB" id="A0A0L0FZP2"/>
<evidence type="ECO:0000256" key="15">
    <source>
        <dbReference type="ARBA" id="ARBA00023204"/>
    </source>
</evidence>
<reference evidence="20 21" key="1">
    <citation type="submission" date="2011-02" db="EMBL/GenBank/DDBJ databases">
        <title>The Genome Sequence of Sphaeroforma arctica JP610.</title>
        <authorList>
            <consortium name="The Broad Institute Genome Sequencing Platform"/>
            <person name="Russ C."/>
            <person name="Cuomo C."/>
            <person name="Young S.K."/>
            <person name="Zeng Q."/>
            <person name="Gargeya S."/>
            <person name="Alvarado L."/>
            <person name="Berlin A."/>
            <person name="Chapman S.B."/>
            <person name="Chen Z."/>
            <person name="Freedman E."/>
            <person name="Gellesch M."/>
            <person name="Goldberg J."/>
            <person name="Griggs A."/>
            <person name="Gujja S."/>
            <person name="Heilman E."/>
            <person name="Heiman D."/>
            <person name="Howarth C."/>
            <person name="Mehta T."/>
            <person name="Neiman D."/>
            <person name="Pearson M."/>
            <person name="Roberts A."/>
            <person name="Saif S."/>
            <person name="Shea T."/>
            <person name="Shenoy N."/>
            <person name="Sisk P."/>
            <person name="Stolte C."/>
            <person name="Sykes S."/>
            <person name="White J."/>
            <person name="Yandava C."/>
            <person name="Burger G."/>
            <person name="Gray M.W."/>
            <person name="Holland P.W.H."/>
            <person name="King N."/>
            <person name="Lang F.B.F."/>
            <person name="Roger A.J."/>
            <person name="Ruiz-Trillo I."/>
            <person name="Haas B."/>
            <person name="Nusbaum C."/>
            <person name="Birren B."/>
        </authorList>
    </citation>
    <scope>NUCLEOTIDE SEQUENCE [LARGE SCALE GENOMIC DNA]</scope>
    <source>
        <strain evidence="20 21">JP610</strain>
    </source>
</reference>
<dbReference type="Pfam" id="PF08606">
    <property type="entry name" value="Prp19"/>
    <property type="match status" value="1"/>
</dbReference>
<evidence type="ECO:0000256" key="18">
    <source>
        <dbReference type="RuleBase" id="RU367101"/>
    </source>
</evidence>
<feature type="repeat" description="WD" evidence="17">
    <location>
        <begin position="477"/>
        <end position="510"/>
    </location>
</feature>
<name>A0A0L0FZP2_9EUKA</name>
<keyword evidence="7 17" id="KW-0853">WD repeat</keyword>
<evidence type="ECO:0000256" key="6">
    <source>
        <dbReference type="ARBA" id="ARBA00015618"/>
    </source>
</evidence>
<dbReference type="SMART" id="SM00320">
    <property type="entry name" value="WD40"/>
    <property type="match status" value="7"/>
</dbReference>
<dbReference type="GO" id="GO:0006281">
    <property type="term" value="P:DNA repair"/>
    <property type="evidence" value="ECO:0007669"/>
    <property type="project" value="UniProtKB-KW"/>
</dbReference>
<dbReference type="InterPro" id="IPR019775">
    <property type="entry name" value="WD40_repeat_CS"/>
</dbReference>
<feature type="repeat" description="WD" evidence="17">
    <location>
        <begin position="222"/>
        <end position="264"/>
    </location>
</feature>
<dbReference type="PANTHER" id="PTHR43995">
    <property type="entry name" value="PRE-MRNA-PROCESSING FACTOR 19"/>
    <property type="match status" value="1"/>
</dbReference>
<evidence type="ECO:0000256" key="3">
    <source>
        <dbReference type="ARBA" id="ARBA00004906"/>
    </source>
</evidence>
<dbReference type="PROSITE" id="PS00678">
    <property type="entry name" value="WD_REPEATS_1"/>
    <property type="match status" value="2"/>
</dbReference>
<dbReference type="PROSITE" id="PS50294">
    <property type="entry name" value="WD_REPEATS_REGION"/>
    <property type="match status" value="4"/>
</dbReference>
<dbReference type="PANTHER" id="PTHR43995:SF1">
    <property type="entry name" value="PRE-MRNA-PROCESSING FACTOR 19"/>
    <property type="match status" value="1"/>
</dbReference>
<dbReference type="SMART" id="SM00504">
    <property type="entry name" value="Ubox"/>
    <property type="match status" value="1"/>
</dbReference>
<dbReference type="EC" id="2.3.2.27" evidence="5 18"/>
<dbReference type="InterPro" id="IPR038959">
    <property type="entry name" value="Prp19"/>
</dbReference>
<dbReference type="FunFam" id="3.30.40.10:FF:000027">
    <property type="entry name" value="Pre-mRNA-processing factor 19, putative"/>
    <property type="match status" value="1"/>
</dbReference>
<evidence type="ECO:0000256" key="8">
    <source>
        <dbReference type="ARBA" id="ARBA00022664"/>
    </source>
</evidence>
<evidence type="ECO:0000313" key="21">
    <source>
        <dbReference type="Proteomes" id="UP000054560"/>
    </source>
</evidence>
<dbReference type="CDD" id="cd00200">
    <property type="entry name" value="WD40"/>
    <property type="match status" value="1"/>
</dbReference>
<evidence type="ECO:0000256" key="1">
    <source>
        <dbReference type="ARBA" id="ARBA00000900"/>
    </source>
</evidence>
<dbReference type="PROSITE" id="PS51698">
    <property type="entry name" value="U_BOX"/>
    <property type="match status" value="1"/>
</dbReference>
<evidence type="ECO:0000256" key="5">
    <source>
        <dbReference type="ARBA" id="ARBA00012483"/>
    </source>
</evidence>
<keyword evidence="21" id="KW-1185">Reference proteome</keyword>
<keyword evidence="11" id="KW-0677">Repeat</keyword>
<keyword evidence="13 18" id="KW-0833">Ubl conjugation pathway</keyword>
<dbReference type="GeneID" id="25905918"/>
<dbReference type="Proteomes" id="UP000054560">
    <property type="component" value="Unassembled WGS sequence"/>
</dbReference>
<dbReference type="Gene3D" id="3.30.40.10">
    <property type="entry name" value="Zinc/RING finger domain, C3HC4 (zinc finger)"/>
    <property type="match status" value="1"/>
</dbReference>
<evidence type="ECO:0000313" key="20">
    <source>
        <dbReference type="EMBL" id="KNC82295.1"/>
    </source>
</evidence>
<dbReference type="OrthoDB" id="687049at2759"/>
<comment type="catalytic activity">
    <reaction evidence="1 18">
        <text>S-ubiquitinyl-[E2 ubiquitin-conjugating enzyme]-L-cysteine + [acceptor protein]-L-lysine = [E2 ubiquitin-conjugating enzyme]-L-cysteine + N(6)-ubiquitinyl-[acceptor protein]-L-lysine.</text>
        <dbReference type="EC" id="2.3.2.27"/>
    </reaction>
</comment>
<dbReference type="InterPro" id="IPR055340">
    <property type="entry name" value="RING-Ubox_PRP19"/>
</dbReference>
<dbReference type="SUPFAM" id="SSF57850">
    <property type="entry name" value="RING/U-box"/>
    <property type="match status" value="1"/>
</dbReference>
<dbReference type="InterPro" id="IPR003613">
    <property type="entry name" value="Ubox_domain"/>
</dbReference>